<dbReference type="InterPro" id="IPR011146">
    <property type="entry name" value="HIT-like"/>
</dbReference>
<dbReference type="RefSeq" id="WP_012183476.1">
    <property type="nucleotide sequence ID" value="NZ_BOQM01000022.1"/>
</dbReference>
<gene>
    <name evidence="4" type="ORF">FB564_3018</name>
</gene>
<organism evidence="4 5">
    <name type="scientific">Salinispora arenicola</name>
    <dbReference type="NCBI Taxonomy" id="168697"/>
    <lineage>
        <taxon>Bacteria</taxon>
        <taxon>Bacillati</taxon>
        <taxon>Actinomycetota</taxon>
        <taxon>Actinomycetes</taxon>
        <taxon>Micromonosporales</taxon>
        <taxon>Micromonosporaceae</taxon>
        <taxon>Salinispora</taxon>
    </lineage>
</organism>
<dbReference type="EMBL" id="VFOL01000001">
    <property type="protein sequence ID" value="TQL37849.1"/>
    <property type="molecule type" value="Genomic_DNA"/>
</dbReference>
<evidence type="ECO:0000256" key="1">
    <source>
        <dbReference type="PROSITE-ProRule" id="PRU00464"/>
    </source>
</evidence>
<evidence type="ECO:0000313" key="5">
    <source>
        <dbReference type="Proteomes" id="UP000315983"/>
    </source>
</evidence>
<dbReference type="OMA" id="VWPRFEW"/>
<feature type="short sequence motif" description="Histidine triad motif" evidence="1">
    <location>
        <begin position="104"/>
        <end position="108"/>
    </location>
</feature>
<comment type="caution">
    <text evidence="4">The sequence shown here is derived from an EMBL/GenBank/DDBJ whole genome shotgun (WGS) entry which is preliminary data.</text>
</comment>
<proteinExistence type="predicted"/>
<protein>
    <submittedName>
        <fullName evidence="4">Diadenosine tetraphosphate (Ap4A) HIT family hydrolase</fullName>
    </submittedName>
</protein>
<feature type="compositionally biased region" description="Basic and acidic residues" evidence="2">
    <location>
        <begin position="9"/>
        <end position="21"/>
    </location>
</feature>
<dbReference type="AlphaFoldDB" id="A0A542XPS5"/>
<accession>A0A542XPS5</accession>
<dbReference type="GO" id="GO:0016787">
    <property type="term" value="F:hydrolase activity"/>
    <property type="evidence" value="ECO:0007669"/>
    <property type="project" value="UniProtKB-KW"/>
</dbReference>
<feature type="domain" description="HIT" evidence="3">
    <location>
        <begin position="13"/>
        <end position="120"/>
    </location>
</feature>
<sequence>MNISTPSDWRSDRVGAAERGENPTVITRMRTGWAVMGDTQHLPGYVLLLYAGTADQLTDLPVRERGRFLTEMSLLGEATLKAISARDSTVDRLNYEILGNSWHHLHAHIHPRYSWEPMPWRTGPVWRYDASHRDAPEHALGPRHEELKEAIAAELRTALLP</sequence>
<feature type="region of interest" description="Disordered" evidence="2">
    <location>
        <begin position="1"/>
        <end position="21"/>
    </location>
</feature>
<evidence type="ECO:0000313" key="4">
    <source>
        <dbReference type="EMBL" id="TQL37849.1"/>
    </source>
</evidence>
<name>A0A542XPS5_SALAC</name>
<dbReference type="InterPro" id="IPR036265">
    <property type="entry name" value="HIT-like_sf"/>
</dbReference>
<keyword evidence="4" id="KW-0378">Hydrolase</keyword>
<dbReference type="GeneID" id="93772240"/>
<evidence type="ECO:0000256" key="2">
    <source>
        <dbReference type="SAM" id="MobiDB-lite"/>
    </source>
</evidence>
<evidence type="ECO:0000259" key="3">
    <source>
        <dbReference type="PROSITE" id="PS51084"/>
    </source>
</evidence>
<dbReference type="PROSITE" id="PS51084">
    <property type="entry name" value="HIT_2"/>
    <property type="match status" value="1"/>
</dbReference>
<dbReference type="Proteomes" id="UP000315983">
    <property type="component" value="Unassembled WGS sequence"/>
</dbReference>
<dbReference type="Pfam" id="PF01230">
    <property type="entry name" value="HIT"/>
    <property type="match status" value="1"/>
</dbReference>
<dbReference type="Gene3D" id="3.30.428.10">
    <property type="entry name" value="HIT-like"/>
    <property type="match status" value="1"/>
</dbReference>
<dbReference type="SUPFAM" id="SSF54197">
    <property type="entry name" value="HIT-like"/>
    <property type="match status" value="1"/>
</dbReference>
<reference evidence="4 5" key="1">
    <citation type="submission" date="2019-06" db="EMBL/GenBank/DDBJ databases">
        <title>Sequencing the genomes of 1000 actinobacteria strains.</title>
        <authorList>
            <person name="Klenk H.-P."/>
        </authorList>
    </citation>
    <scope>NUCLEOTIDE SEQUENCE [LARGE SCALE GENOMIC DNA]</scope>
    <source>
        <strain evidence="4 5">DSM 44819</strain>
    </source>
</reference>